<protein>
    <submittedName>
        <fullName evidence="1">Uncharacterized protein</fullName>
    </submittedName>
</protein>
<name>A0A0E9XFW5_ANGAN</name>
<organism evidence="1">
    <name type="scientific">Anguilla anguilla</name>
    <name type="common">European freshwater eel</name>
    <name type="synonym">Muraena anguilla</name>
    <dbReference type="NCBI Taxonomy" id="7936"/>
    <lineage>
        <taxon>Eukaryota</taxon>
        <taxon>Metazoa</taxon>
        <taxon>Chordata</taxon>
        <taxon>Craniata</taxon>
        <taxon>Vertebrata</taxon>
        <taxon>Euteleostomi</taxon>
        <taxon>Actinopterygii</taxon>
        <taxon>Neopterygii</taxon>
        <taxon>Teleostei</taxon>
        <taxon>Anguilliformes</taxon>
        <taxon>Anguillidae</taxon>
        <taxon>Anguilla</taxon>
    </lineage>
</organism>
<reference evidence="1" key="2">
    <citation type="journal article" date="2015" name="Fish Shellfish Immunol.">
        <title>Early steps in the European eel (Anguilla anguilla)-Vibrio vulnificus interaction in the gills: Role of the RtxA13 toxin.</title>
        <authorList>
            <person name="Callol A."/>
            <person name="Pajuelo D."/>
            <person name="Ebbesson L."/>
            <person name="Teles M."/>
            <person name="MacKenzie S."/>
            <person name="Amaro C."/>
        </authorList>
    </citation>
    <scope>NUCLEOTIDE SEQUENCE</scope>
</reference>
<sequence>MYRGCVGRGVYKIKALKTFTDGLRKHLKYTFILSQLIRAASVIFLNIHQRFCSCYK</sequence>
<reference evidence="1" key="1">
    <citation type="submission" date="2014-11" db="EMBL/GenBank/DDBJ databases">
        <authorList>
            <person name="Amaro Gonzalez C."/>
        </authorList>
    </citation>
    <scope>NUCLEOTIDE SEQUENCE</scope>
</reference>
<dbReference type="AlphaFoldDB" id="A0A0E9XFW5"/>
<dbReference type="EMBL" id="GBXM01006935">
    <property type="protein sequence ID" value="JAI01643.1"/>
    <property type="molecule type" value="Transcribed_RNA"/>
</dbReference>
<accession>A0A0E9XFW5</accession>
<evidence type="ECO:0000313" key="1">
    <source>
        <dbReference type="EMBL" id="JAI01643.1"/>
    </source>
</evidence>
<proteinExistence type="predicted"/>